<gene>
    <name evidence="14" type="primary">sasA_21</name>
    <name evidence="14" type="ORF">PAESOLCIP111_04876</name>
</gene>
<accession>A0A916K5H6</accession>
<keyword evidence="8" id="KW-0067">ATP-binding</keyword>
<dbReference type="InterPro" id="IPR003594">
    <property type="entry name" value="HATPase_dom"/>
</dbReference>
<dbReference type="SMART" id="SM00387">
    <property type="entry name" value="HATPase_c"/>
    <property type="match status" value="1"/>
</dbReference>
<evidence type="ECO:0000256" key="4">
    <source>
        <dbReference type="ARBA" id="ARBA00022553"/>
    </source>
</evidence>
<dbReference type="PROSITE" id="PS51257">
    <property type="entry name" value="PROKAR_LIPOPROTEIN"/>
    <property type="match status" value="1"/>
</dbReference>
<dbReference type="PANTHER" id="PTHR43711:SF1">
    <property type="entry name" value="HISTIDINE KINASE 1"/>
    <property type="match status" value="1"/>
</dbReference>
<feature type="transmembrane region" description="Helical" evidence="12">
    <location>
        <begin position="314"/>
        <end position="332"/>
    </location>
</feature>
<keyword evidence="10 12" id="KW-0472">Membrane</keyword>
<dbReference type="InterPro" id="IPR050736">
    <property type="entry name" value="Sensor_HK_Regulatory"/>
</dbReference>
<reference evidence="14" key="1">
    <citation type="submission" date="2021-06" db="EMBL/GenBank/DDBJ databases">
        <authorList>
            <person name="Criscuolo A."/>
        </authorList>
    </citation>
    <scope>NUCLEOTIDE SEQUENCE</scope>
    <source>
        <strain evidence="14">CIP111600</strain>
    </source>
</reference>
<feature type="transmembrane region" description="Helical" evidence="12">
    <location>
        <begin position="215"/>
        <end position="234"/>
    </location>
</feature>
<dbReference type="GO" id="GO:0005524">
    <property type="term" value="F:ATP binding"/>
    <property type="evidence" value="ECO:0007669"/>
    <property type="project" value="UniProtKB-KW"/>
</dbReference>
<dbReference type="GO" id="GO:0005886">
    <property type="term" value="C:plasma membrane"/>
    <property type="evidence" value="ECO:0007669"/>
    <property type="project" value="UniProtKB-SubCell"/>
</dbReference>
<name>A0A916K5H6_9BACL</name>
<dbReference type="SMART" id="SM00388">
    <property type="entry name" value="HisKA"/>
    <property type="match status" value="1"/>
</dbReference>
<dbReference type="Pfam" id="PF02518">
    <property type="entry name" value="HATPase_c"/>
    <property type="match status" value="1"/>
</dbReference>
<evidence type="ECO:0000256" key="9">
    <source>
        <dbReference type="ARBA" id="ARBA00023012"/>
    </source>
</evidence>
<evidence type="ECO:0000256" key="6">
    <source>
        <dbReference type="ARBA" id="ARBA00022741"/>
    </source>
</evidence>
<dbReference type="Pfam" id="PF00512">
    <property type="entry name" value="HisKA"/>
    <property type="match status" value="1"/>
</dbReference>
<dbReference type="CDD" id="cd00082">
    <property type="entry name" value="HisKA"/>
    <property type="match status" value="1"/>
</dbReference>
<keyword evidence="9" id="KW-0902">Two-component regulatory system</keyword>
<evidence type="ECO:0000256" key="8">
    <source>
        <dbReference type="ARBA" id="ARBA00022840"/>
    </source>
</evidence>
<keyword evidence="12" id="KW-1133">Transmembrane helix</keyword>
<protein>
    <recommendedName>
        <fullName evidence="3">histidine kinase</fullName>
        <ecNumber evidence="3">2.7.13.3</ecNumber>
    </recommendedName>
</protein>
<dbReference type="AlphaFoldDB" id="A0A916K5H6"/>
<keyword evidence="4" id="KW-0597">Phosphoprotein</keyword>
<feature type="transmembrane region" description="Helical" evidence="12">
    <location>
        <begin position="246"/>
        <end position="270"/>
    </location>
</feature>
<dbReference type="InterPro" id="IPR003661">
    <property type="entry name" value="HisK_dim/P_dom"/>
</dbReference>
<dbReference type="Proteomes" id="UP000693672">
    <property type="component" value="Unassembled WGS sequence"/>
</dbReference>
<feature type="domain" description="Histidine kinase" evidence="13">
    <location>
        <begin position="474"/>
        <end position="698"/>
    </location>
</feature>
<keyword evidence="11" id="KW-0175">Coiled coil</keyword>
<sequence length="701" mass="77933">MVPISKLYLYYKGLTTVFAIVLLSLALSGCGDRQDSGESPNLRAAGGFMPLGGYRFEQQGILALKGEWDFYWQLLLTPQELAGSGAPSPGKIVQPGSWNGLDGNDQIGGSGYGTYRLRIELNDPTPILSIKVPYIRTAYRLWVNGEEVTSSGKVGETPHNALAKYTPKAVNFHNNGRSVDIVIQVSNYDHRLGGIWNPLLIGTADQIDWHIRKGAALDTIIVGSLFAMGLHYIVNFILRRKERGSLYFGGFCLLTGLRAAFVGEGIAYYFMPGFAWLSALRIEYLCFYLAVPAIALFVHSLYPQETSRRVIRMIQWVALLFAASLLLPPPWFTYGPPAYQAMTVLVCVYLMACLIQALLHGREGALFAVTGAGMYAVTIGVDILYYNQLLSLGEVSSFGLLFCVFMTSFVISSKSAKAFMAVETLSRQMREMNIGLEQKIRERTAELERFNSSLEHMNENLARMETSRRHLLSNISHDLGTPMTLIQGYVEALIDGVVSQPEQQQKYLKLIYARITGLNRLISDLFQLSKLEARQLEFDIQPITTGEFIRYFQERYELEVVGAGLRFESETYELQSKADGQGVVYIDLNRIDQVLTNIIYNAVKHTPQGGLIQLDIILDGNSLVVQVKDNGSGIEPEDLPHIFDRFYKKDKTRNTAGGGSGLGLAIAKEIIDYHGGRIWAQSRVGQGACLAFMLPLSRPDA</sequence>
<comment type="subcellular location">
    <subcellularLocation>
        <location evidence="2">Cell membrane</location>
        <topology evidence="2">Multi-pass membrane protein</topology>
    </subcellularLocation>
</comment>
<dbReference type="PANTHER" id="PTHR43711">
    <property type="entry name" value="TWO-COMPONENT HISTIDINE KINASE"/>
    <property type="match status" value="1"/>
</dbReference>
<evidence type="ECO:0000256" key="7">
    <source>
        <dbReference type="ARBA" id="ARBA00022777"/>
    </source>
</evidence>
<dbReference type="EMBL" id="CAJVAS010000030">
    <property type="protein sequence ID" value="CAG7645089.1"/>
    <property type="molecule type" value="Genomic_DNA"/>
</dbReference>
<evidence type="ECO:0000256" key="10">
    <source>
        <dbReference type="ARBA" id="ARBA00023136"/>
    </source>
</evidence>
<dbReference type="FunFam" id="1.10.287.130:FF:000001">
    <property type="entry name" value="Two-component sensor histidine kinase"/>
    <property type="match status" value="1"/>
</dbReference>
<dbReference type="InterPro" id="IPR011623">
    <property type="entry name" value="7TMR_DISM_rcpt_extracell_dom1"/>
</dbReference>
<keyword evidence="7" id="KW-0418">Kinase</keyword>
<keyword evidence="6" id="KW-0547">Nucleotide-binding</keyword>
<dbReference type="FunFam" id="3.30.565.10:FF:000006">
    <property type="entry name" value="Sensor histidine kinase WalK"/>
    <property type="match status" value="1"/>
</dbReference>
<evidence type="ECO:0000256" key="3">
    <source>
        <dbReference type="ARBA" id="ARBA00012438"/>
    </source>
</evidence>
<feature type="transmembrane region" description="Helical" evidence="12">
    <location>
        <begin position="366"/>
        <end position="386"/>
    </location>
</feature>
<feature type="coiled-coil region" evidence="11">
    <location>
        <begin position="440"/>
        <end position="474"/>
    </location>
</feature>
<dbReference type="InterPro" id="IPR005467">
    <property type="entry name" value="His_kinase_dom"/>
</dbReference>
<feature type="transmembrane region" description="Helical" evidence="12">
    <location>
        <begin position="282"/>
        <end position="302"/>
    </location>
</feature>
<evidence type="ECO:0000313" key="14">
    <source>
        <dbReference type="EMBL" id="CAG7645089.1"/>
    </source>
</evidence>
<comment type="caution">
    <text evidence="14">The sequence shown here is derived from an EMBL/GenBank/DDBJ whole genome shotgun (WGS) entry which is preliminary data.</text>
</comment>
<feature type="transmembrane region" description="Helical" evidence="12">
    <location>
        <begin position="398"/>
        <end position="422"/>
    </location>
</feature>
<evidence type="ECO:0000256" key="11">
    <source>
        <dbReference type="SAM" id="Coils"/>
    </source>
</evidence>
<dbReference type="CDD" id="cd00075">
    <property type="entry name" value="HATPase"/>
    <property type="match status" value="1"/>
</dbReference>
<evidence type="ECO:0000256" key="12">
    <source>
        <dbReference type="SAM" id="Phobius"/>
    </source>
</evidence>
<feature type="transmembrane region" description="Helical" evidence="12">
    <location>
        <begin position="338"/>
        <end position="359"/>
    </location>
</feature>
<keyword evidence="12" id="KW-0812">Transmembrane</keyword>
<evidence type="ECO:0000256" key="5">
    <source>
        <dbReference type="ARBA" id="ARBA00022679"/>
    </source>
</evidence>
<evidence type="ECO:0000259" key="13">
    <source>
        <dbReference type="PROSITE" id="PS50109"/>
    </source>
</evidence>
<dbReference type="EC" id="2.7.13.3" evidence="3"/>
<organism evidence="14 15">
    <name type="scientific">Paenibacillus solanacearum</name>
    <dbReference type="NCBI Taxonomy" id="2048548"/>
    <lineage>
        <taxon>Bacteria</taxon>
        <taxon>Bacillati</taxon>
        <taxon>Bacillota</taxon>
        <taxon>Bacilli</taxon>
        <taxon>Bacillales</taxon>
        <taxon>Paenibacillaceae</taxon>
        <taxon>Paenibacillus</taxon>
    </lineage>
</organism>
<dbReference type="Pfam" id="PF07695">
    <property type="entry name" value="7TMR-DISM_7TM"/>
    <property type="match status" value="1"/>
</dbReference>
<proteinExistence type="predicted"/>
<dbReference type="RefSeq" id="WP_218094594.1">
    <property type="nucleotide sequence ID" value="NZ_CAJVAS010000030.1"/>
</dbReference>
<keyword evidence="15" id="KW-1185">Reference proteome</keyword>
<dbReference type="PROSITE" id="PS50109">
    <property type="entry name" value="HIS_KIN"/>
    <property type="match status" value="1"/>
</dbReference>
<evidence type="ECO:0000256" key="1">
    <source>
        <dbReference type="ARBA" id="ARBA00000085"/>
    </source>
</evidence>
<evidence type="ECO:0000256" key="2">
    <source>
        <dbReference type="ARBA" id="ARBA00004651"/>
    </source>
</evidence>
<keyword evidence="5 14" id="KW-0808">Transferase</keyword>
<evidence type="ECO:0000313" key="15">
    <source>
        <dbReference type="Proteomes" id="UP000693672"/>
    </source>
</evidence>
<comment type="catalytic activity">
    <reaction evidence="1">
        <text>ATP + protein L-histidine = ADP + protein N-phospho-L-histidine.</text>
        <dbReference type="EC" id="2.7.13.3"/>
    </reaction>
</comment>
<dbReference type="GO" id="GO:0000155">
    <property type="term" value="F:phosphorelay sensor kinase activity"/>
    <property type="evidence" value="ECO:0007669"/>
    <property type="project" value="InterPro"/>
</dbReference>